<dbReference type="EMBL" id="JASPKY010000292">
    <property type="protein sequence ID" value="KAK9710488.1"/>
    <property type="molecule type" value="Genomic_DNA"/>
</dbReference>
<keyword evidence="2" id="KW-1185">Reference proteome</keyword>
<protein>
    <submittedName>
        <fullName evidence="1">Uncharacterized protein</fullName>
    </submittedName>
</protein>
<evidence type="ECO:0000313" key="1">
    <source>
        <dbReference type="EMBL" id="KAK9710488.1"/>
    </source>
</evidence>
<dbReference type="Proteomes" id="UP001458880">
    <property type="component" value="Unassembled WGS sequence"/>
</dbReference>
<gene>
    <name evidence="1" type="ORF">QE152_g25979</name>
</gene>
<organism evidence="1 2">
    <name type="scientific">Popillia japonica</name>
    <name type="common">Japanese beetle</name>
    <dbReference type="NCBI Taxonomy" id="7064"/>
    <lineage>
        <taxon>Eukaryota</taxon>
        <taxon>Metazoa</taxon>
        <taxon>Ecdysozoa</taxon>
        <taxon>Arthropoda</taxon>
        <taxon>Hexapoda</taxon>
        <taxon>Insecta</taxon>
        <taxon>Pterygota</taxon>
        <taxon>Neoptera</taxon>
        <taxon>Endopterygota</taxon>
        <taxon>Coleoptera</taxon>
        <taxon>Polyphaga</taxon>
        <taxon>Scarabaeiformia</taxon>
        <taxon>Scarabaeidae</taxon>
        <taxon>Rutelinae</taxon>
        <taxon>Popillia</taxon>
    </lineage>
</organism>
<accession>A0AAW1JZP3</accession>
<reference evidence="1 2" key="1">
    <citation type="journal article" date="2024" name="BMC Genomics">
        <title>De novo assembly and annotation of Popillia japonica's genome with initial clues to its potential as an invasive pest.</title>
        <authorList>
            <person name="Cucini C."/>
            <person name="Boschi S."/>
            <person name="Funari R."/>
            <person name="Cardaioli E."/>
            <person name="Iannotti N."/>
            <person name="Marturano G."/>
            <person name="Paoli F."/>
            <person name="Bruttini M."/>
            <person name="Carapelli A."/>
            <person name="Frati F."/>
            <person name="Nardi F."/>
        </authorList>
    </citation>
    <scope>NUCLEOTIDE SEQUENCE [LARGE SCALE GENOMIC DNA]</scope>
    <source>
        <strain evidence="1">DMR45628</strain>
    </source>
</reference>
<sequence>MDQNELELVVEKTEVDPLDQQLFTSFCWENKLNNLGPQPDLSATDGICLQVYFYKRRKRAQTKGILVWKEEGSKILNQQLFLNHNIFKNDA</sequence>
<proteinExistence type="predicted"/>
<name>A0AAW1JZP3_POPJA</name>
<evidence type="ECO:0000313" key="2">
    <source>
        <dbReference type="Proteomes" id="UP001458880"/>
    </source>
</evidence>
<dbReference type="AlphaFoldDB" id="A0AAW1JZP3"/>
<comment type="caution">
    <text evidence="1">The sequence shown here is derived from an EMBL/GenBank/DDBJ whole genome shotgun (WGS) entry which is preliminary data.</text>
</comment>